<dbReference type="InterPro" id="IPR025733">
    <property type="entry name" value="PAPs_C"/>
</dbReference>
<evidence type="ECO:0000313" key="7">
    <source>
        <dbReference type="EMBL" id="PFX33325.1"/>
    </source>
</evidence>
<evidence type="ECO:0000256" key="1">
    <source>
        <dbReference type="ARBA" id="ARBA00022729"/>
    </source>
</evidence>
<evidence type="ECO:0000313" key="8">
    <source>
        <dbReference type="Proteomes" id="UP000225706"/>
    </source>
</evidence>
<feature type="domain" description="Purple acid phosphatase C-terminal" evidence="5">
    <location>
        <begin position="607"/>
        <end position="675"/>
    </location>
</feature>
<comment type="catalytic activity">
    <reaction evidence="3">
        <text>a phosphate monoester + H2O = an alcohol + phosphate</text>
        <dbReference type="Rhea" id="RHEA:15017"/>
        <dbReference type="ChEBI" id="CHEBI:15377"/>
        <dbReference type="ChEBI" id="CHEBI:30879"/>
        <dbReference type="ChEBI" id="CHEBI:43474"/>
        <dbReference type="ChEBI" id="CHEBI:67140"/>
        <dbReference type="EC" id="3.1.3.2"/>
    </reaction>
</comment>
<evidence type="ECO:0000256" key="2">
    <source>
        <dbReference type="ARBA" id="ARBA00023180"/>
    </source>
</evidence>
<dbReference type="EMBL" id="LSMT01000013">
    <property type="protein sequence ID" value="PFX33325.1"/>
    <property type="molecule type" value="Genomic_DNA"/>
</dbReference>
<dbReference type="InterPro" id="IPR008963">
    <property type="entry name" value="Purple_acid_Pase-like_N"/>
</dbReference>
<sequence length="693" mass="78448">MTKSSSSNQYKLDAMDADKNSMCRVLAQPIVESQAYTVSAELLNQAGWLGINTGHLGLLFNAKDENNFDFVYFRPHSVGICYQTGFMTSGKLSFIESKACPKGPPKGGVWFLMTVKVHDQDAQIYFNGDLVTTIKTHHTLQARAGVFTFHGYQNVVLFKNFQIDPQLYVSKRCVRTVEFPGYVKLDADHGSWPKDGFCQVSYLNGCGTGDYQISVDMYNFLGLDRANFGHLGVFFNSEDGDNYDFVYFRPHSTSTCFQTASSHQEGKHLFMSDLAPYDSPHGPEQIHISYGDNPNEMTIMWSTSNSSEFASSVVLYGLAPKNYSLKARGKFVLFTEGNPDALKYIHRVVLRGLIPGMNYSYRVQSGSNISDGFEFTAKRDDEEWSPQFLVYGDMGRIGGAPSLKRLIMEARSGRNTAALHVGDFAYDLQTDGGLNGDAFMNRIQDMAAWIPYMTCVGNHEIAFNFSHYRYRFSMPQLEWPTAVDRMWYSFDVARAHFIAYSSEVYFTNGSIQGQLEWLTNDLKKANQPENRAKRPWIIAFGHRPMYCSNIDKDDCTTLHSVVRHSLEPLFFQYGVDIIIEAHEHSYERLWPVFNDVVTADNYSNPKAPVHLISGAAGCNEAYGICVNPMLGPRGPWSAFREWFPGNAGYGKLRIENLTHVYWEQIRAYDGSVIDSVWIKQEHHGPFKPLDPRL</sequence>
<dbReference type="Proteomes" id="UP000225706">
    <property type="component" value="Unassembled WGS sequence"/>
</dbReference>
<dbReference type="Gene3D" id="2.60.120.560">
    <property type="entry name" value="Exo-inulinase, domain 1"/>
    <property type="match status" value="1"/>
</dbReference>
<dbReference type="CDD" id="cd00839">
    <property type="entry name" value="MPP_PAPs"/>
    <property type="match status" value="1"/>
</dbReference>
<dbReference type="OrthoDB" id="5947072at2759"/>
<dbReference type="EC" id="3.1.3.2" evidence="3"/>
<keyword evidence="1" id="KW-0732">Signal</keyword>
<dbReference type="Gene3D" id="3.60.21.10">
    <property type="match status" value="1"/>
</dbReference>
<dbReference type="Pfam" id="PF14008">
    <property type="entry name" value="Metallophos_C"/>
    <property type="match status" value="1"/>
</dbReference>
<keyword evidence="3" id="KW-0378">Hydrolase</keyword>
<comment type="similarity">
    <text evidence="3">Belongs to the metallophosphoesterase superfamily. Purple acid phosphatase family.</text>
</comment>
<dbReference type="InterPro" id="IPR003961">
    <property type="entry name" value="FN3_dom"/>
</dbReference>
<dbReference type="PANTHER" id="PTHR45867">
    <property type="entry name" value="PURPLE ACID PHOSPHATASE"/>
    <property type="match status" value="1"/>
</dbReference>
<dbReference type="GO" id="GO:0003993">
    <property type="term" value="F:acid phosphatase activity"/>
    <property type="evidence" value="ECO:0007669"/>
    <property type="project" value="UniProtKB-EC"/>
</dbReference>
<protein>
    <recommendedName>
        <fullName evidence="3">Purple acid phosphatase</fullName>
        <ecNumber evidence="3">3.1.3.2</ecNumber>
    </recommendedName>
</protein>
<name>A0A2B4SY70_STYPI</name>
<dbReference type="GO" id="GO:0046872">
    <property type="term" value="F:metal ion binding"/>
    <property type="evidence" value="ECO:0007669"/>
    <property type="project" value="InterPro"/>
</dbReference>
<reference evidence="8" key="1">
    <citation type="journal article" date="2017" name="bioRxiv">
        <title>Comparative analysis of the genomes of Stylophora pistillata and Acropora digitifera provides evidence for extensive differences between species of corals.</title>
        <authorList>
            <person name="Voolstra C.R."/>
            <person name="Li Y."/>
            <person name="Liew Y.J."/>
            <person name="Baumgarten S."/>
            <person name="Zoccola D."/>
            <person name="Flot J.-F."/>
            <person name="Tambutte S."/>
            <person name="Allemand D."/>
            <person name="Aranda M."/>
        </authorList>
    </citation>
    <scope>NUCLEOTIDE SEQUENCE [LARGE SCALE GENOMIC DNA]</scope>
</reference>
<proteinExistence type="inferred from homology"/>
<evidence type="ECO:0000259" key="4">
    <source>
        <dbReference type="Pfam" id="PF00149"/>
    </source>
</evidence>
<dbReference type="AlphaFoldDB" id="A0A2B4SY70"/>
<dbReference type="InterPro" id="IPR041792">
    <property type="entry name" value="MPP_PAP"/>
</dbReference>
<dbReference type="Pfam" id="PF00149">
    <property type="entry name" value="Metallophos"/>
    <property type="match status" value="1"/>
</dbReference>
<dbReference type="InterPro" id="IPR015914">
    <property type="entry name" value="PAPs_N"/>
</dbReference>
<feature type="domain" description="Purple acid phosphatase N-terminal" evidence="6">
    <location>
        <begin position="283"/>
        <end position="376"/>
    </location>
</feature>
<dbReference type="Gene3D" id="2.60.40.380">
    <property type="entry name" value="Purple acid phosphatase-like, N-terminal"/>
    <property type="match status" value="1"/>
</dbReference>
<keyword evidence="2" id="KW-0325">Glycoprotein</keyword>
<organism evidence="7 8">
    <name type="scientific">Stylophora pistillata</name>
    <name type="common">Smooth cauliflower coral</name>
    <dbReference type="NCBI Taxonomy" id="50429"/>
    <lineage>
        <taxon>Eukaryota</taxon>
        <taxon>Metazoa</taxon>
        <taxon>Cnidaria</taxon>
        <taxon>Anthozoa</taxon>
        <taxon>Hexacorallia</taxon>
        <taxon>Scleractinia</taxon>
        <taxon>Astrocoeniina</taxon>
        <taxon>Pocilloporidae</taxon>
        <taxon>Stylophora</taxon>
    </lineage>
</organism>
<keyword evidence="8" id="KW-1185">Reference proteome</keyword>
<accession>A0A2B4SY70</accession>
<gene>
    <name evidence="7" type="primary">papl</name>
    <name evidence="7" type="ORF">AWC38_SpisGene1838</name>
</gene>
<comment type="caution">
    <text evidence="7">The sequence shown here is derived from an EMBL/GenBank/DDBJ whole genome shotgun (WGS) entry which is preliminary data.</text>
</comment>
<dbReference type="InterPro" id="IPR004843">
    <property type="entry name" value="Calcineurin-like_PHP"/>
</dbReference>
<dbReference type="SUPFAM" id="SSF56300">
    <property type="entry name" value="Metallo-dependent phosphatases"/>
    <property type="match status" value="1"/>
</dbReference>
<evidence type="ECO:0000256" key="3">
    <source>
        <dbReference type="RuleBase" id="RU361203"/>
    </source>
</evidence>
<dbReference type="InterPro" id="IPR029052">
    <property type="entry name" value="Metallo-depent_PP-like"/>
</dbReference>
<feature type="domain" description="Calcineurin-like phosphoesterase" evidence="4">
    <location>
        <begin position="388"/>
        <end position="586"/>
    </location>
</feature>
<dbReference type="CDD" id="cd00063">
    <property type="entry name" value="FN3"/>
    <property type="match status" value="1"/>
</dbReference>
<dbReference type="SUPFAM" id="SSF49363">
    <property type="entry name" value="Purple acid phosphatase, N-terminal domain"/>
    <property type="match status" value="1"/>
</dbReference>
<dbReference type="Pfam" id="PF16656">
    <property type="entry name" value="Pur_ac_phosph_N"/>
    <property type="match status" value="1"/>
</dbReference>
<evidence type="ECO:0000259" key="5">
    <source>
        <dbReference type="Pfam" id="PF14008"/>
    </source>
</evidence>
<evidence type="ECO:0000259" key="6">
    <source>
        <dbReference type="Pfam" id="PF16656"/>
    </source>
</evidence>
<dbReference type="PANTHER" id="PTHR45867:SF10">
    <property type="entry name" value="PURPLE ACID PHOSPHATASE"/>
    <property type="match status" value="1"/>
</dbReference>